<evidence type="ECO:0000313" key="2">
    <source>
        <dbReference type="Proteomes" id="UP000012160"/>
    </source>
</evidence>
<dbReference type="EMBL" id="AHOQ02000011">
    <property type="protein sequence ID" value="EMO47168.1"/>
    <property type="molecule type" value="Genomic_DNA"/>
</dbReference>
<accession>M6VCC0</accession>
<reference evidence="1 2" key="1">
    <citation type="submission" date="2013-01" db="EMBL/GenBank/DDBJ databases">
        <authorList>
            <person name="Harkins D.M."/>
            <person name="Durkin A.S."/>
            <person name="Brinkac L.M."/>
            <person name="Haft D.H."/>
            <person name="Selengut J.D."/>
            <person name="Sanka R."/>
            <person name="DePew J."/>
            <person name="Purushe J."/>
            <person name="Matthias M.A."/>
            <person name="Vinetz J.M."/>
            <person name="Sutton G.G."/>
            <person name="Nierman W.C."/>
            <person name="Fouts D.E."/>
        </authorList>
    </citation>
    <scope>NUCLEOTIDE SEQUENCE [LARGE SCALE GENOMIC DNA]</scope>
    <source>
        <strain evidence="1 2">ZUN179</strain>
    </source>
</reference>
<gene>
    <name evidence="1" type="ORF">LEP1GSC187_1035</name>
</gene>
<name>M6VCC0_9LEPT</name>
<organism evidence="1 2">
    <name type="scientific">Leptospira santarosai str. ZUN179</name>
    <dbReference type="NCBI Taxonomy" id="1049985"/>
    <lineage>
        <taxon>Bacteria</taxon>
        <taxon>Pseudomonadati</taxon>
        <taxon>Spirochaetota</taxon>
        <taxon>Spirochaetia</taxon>
        <taxon>Leptospirales</taxon>
        <taxon>Leptospiraceae</taxon>
        <taxon>Leptospira</taxon>
    </lineage>
</organism>
<proteinExistence type="predicted"/>
<sequence length="645" mass="71245">MVSPVTFQYVGVLDVAKSGFNSVTSNAFSGSLAATYEPQNVFSFAFYEKSKNGSYSHNTLNSSEYYFVNGPLSYTENFKNRINIEKTFGGVTVIDYGPDNHDIKLEGEFHIYHLGLPGKPKVGVPGESGSGFVQSAFSAGKTILKNKVSSYYDKVRSSYLSLAGGDFRSGLGEFQDFMFFLHFAGGLERVEYSSTDPQASAITKLFSEKRLTWKTHAFVFRDYDRNRTVEVVVPANGFTISRSVSDTNTYKYSLNLVVVKELESRITGQLVRSGFNPLRTMSGLLNELENLVNLPLQISGALLGVSNGIKVFASGVKRLSTSWERMKDQFDSQGRLARKTFESAKEDLGIKTKRRGFHAEEISEKIDQANRKARSNEAEFRQNLDSSVRQCQVLISLISQLLIAVDSSSSIEAMSLQPSADLSIWIDNDVYKYAFLNLEILTEIKAALNFASTDNEFSILFPSPGDTWEGIAKEKLGDPKFGQALARYNNVHDSSLPLKRAIRIPFGTHTNVFTTLPEDPSPKDLEIALIGCDIRLNSNRGIEVSPTGDLALVEGDETLLNEKLDLIDTSKGSLIQDLNIGNPIPLGILLDEMKGIGYIQDFLNQFLSDPRVKSANFLGVVEDADNLLFPFRIESITGGSVVLSA</sequence>
<evidence type="ECO:0008006" key="3">
    <source>
        <dbReference type="Google" id="ProtNLM"/>
    </source>
</evidence>
<dbReference type="AlphaFoldDB" id="M6VCC0"/>
<dbReference type="Proteomes" id="UP000012160">
    <property type="component" value="Unassembled WGS sequence"/>
</dbReference>
<evidence type="ECO:0000313" key="1">
    <source>
        <dbReference type="EMBL" id="EMO47168.1"/>
    </source>
</evidence>
<comment type="caution">
    <text evidence="1">The sequence shown here is derived from an EMBL/GenBank/DDBJ whole genome shotgun (WGS) entry which is preliminary data.</text>
</comment>
<protein>
    <recommendedName>
        <fullName evidence="3">LysM domain-containing protein</fullName>
    </recommendedName>
</protein>